<dbReference type="RefSeq" id="WP_377943994.1">
    <property type="nucleotide sequence ID" value="NZ_JBHUCX010000043.1"/>
</dbReference>
<evidence type="ECO:0000313" key="2">
    <source>
        <dbReference type="Proteomes" id="UP001597079"/>
    </source>
</evidence>
<sequence length="195" mass="21775">MNQQNQLFVAVFADGGIITTVSLGSNLKSLVLNMMTQCDERFDSQTDDARIFDAAGNEVYVFPTPGDLGLGVYFCPECAEKTERVEVQEHVFCACGNEMERLDVGVQFYIGYTQSDSFLMDKSQLVNFIMEYSDEELKITDTLDRMVATKLPGGFLNRVYDGELHKYLMSALVPVQQGEVGAKPFEPIQGGRRHA</sequence>
<dbReference type="EMBL" id="JBHUCX010000043">
    <property type="protein sequence ID" value="MFD1676101.1"/>
    <property type="molecule type" value="Genomic_DNA"/>
</dbReference>
<organism evidence="1 2">
    <name type="scientific">Alicyclobacillus fodiniaquatilis</name>
    <dbReference type="NCBI Taxonomy" id="1661150"/>
    <lineage>
        <taxon>Bacteria</taxon>
        <taxon>Bacillati</taxon>
        <taxon>Bacillota</taxon>
        <taxon>Bacilli</taxon>
        <taxon>Bacillales</taxon>
        <taxon>Alicyclobacillaceae</taxon>
        <taxon>Alicyclobacillus</taxon>
    </lineage>
</organism>
<comment type="caution">
    <text evidence="1">The sequence shown here is derived from an EMBL/GenBank/DDBJ whole genome shotgun (WGS) entry which is preliminary data.</text>
</comment>
<dbReference type="Proteomes" id="UP001597079">
    <property type="component" value="Unassembled WGS sequence"/>
</dbReference>
<gene>
    <name evidence="1" type="ORF">ACFSB2_15460</name>
</gene>
<protein>
    <submittedName>
        <fullName evidence="1">Uncharacterized protein</fullName>
    </submittedName>
</protein>
<accession>A0ABW4JJY4</accession>
<proteinExistence type="predicted"/>
<keyword evidence="2" id="KW-1185">Reference proteome</keyword>
<reference evidence="2" key="1">
    <citation type="journal article" date="2019" name="Int. J. Syst. Evol. Microbiol.">
        <title>The Global Catalogue of Microorganisms (GCM) 10K type strain sequencing project: providing services to taxonomists for standard genome sequencing and annotation.</title>
        <authorList>
            <consortium name="The Broad Institute Genomics Platform"/>
            <consortium name="The Broad Institute Genome Sequencing Center for Infectious Disease"/>
            <person name="Wu L."/>
            <person name="Ma J."/>
        </authorList>
    </citation>
    <scope>NUCLEOTIDE SEQUENCE [LARGE SCALE GENOMIC DNA]</scope>
    <source>
        <strain evidence="2">CGMCC 1.12286</strain>
    </source>
</reference>
<evidence type="ECO:0000313" key="1">
    <source>
        <dbReference type="EMBL" id="MFD1676101.1"/>
    </source>
</evidence>
<name>A0ABW4JJY4_9BACL</name>